<accession>A0ACC1L7K2</accession>
<dbReference type="EMBL" id="JANBUN010000626">
    <property type="protein sequence ID" value="KAJ2802391.1"/>
    <property type="molecule type" value="Genomic_DNA"/>
</dbReference>
<comment type="caution">
    <text evidence="1">The sequence shown here is derived from an EMBL/GenBank/DDBJ whole genome shotgun (WGS) entry which is preliminary data.</text>
</comment>
<gene>
    <name evidence="1" type="ORF">H4R21_002436</name>
</gene>
<evidence type="ECO:0000313" key="2">
    <source>
        <dbReference type="Proteomes" id="UP001140087"/>
    </source>
</evidence>
<proteinExistence type="predicted"/>
<dbReference type="Proteomes" id="UP001140087">
    <property type="component" value="Unassembled WGS sequence"/>
</dbReference>
<reference evidence="1" key="1">
    <citation type="submission" date="2022-07" db="EMBL/GenBank/DDBJ databases">
        <title>Phylogenomic reconstructions and comparative analyses of Kickxellomycotina fungi.</title>
        <authorList>
            <person name="Reynolds N.K."/>
            <person name="Stajich J.E."/>
            <person name="Barry K."/>
            <person name="Grigoriev I.V."/>
            <person name="Crous P."/>
            <person name="Smith M.E."/>
        </authorList>
    </citation>
    <scope>NUCLEOTIDE SEQUENCE</scope>
    <source>
        <strain evidence="1">BCRC 34780</strain>
    </source>
</reference>
<protein>
    <submittedName>
        <fullName evidence="1">Uncharacterized protein</fullName>
    </submittedName>
</protein>
<sequence>MKLTVSAATVAGLLAAASAGVRALEADLEWEVGAGARWITSASSIMRFSNDSAPCNTEWIGVGWQSGSLSMQRRADGTSHMVFQLTPPTAEFQAILGKASAVTEPHYQSTVQGPSQVRLETKIVANHKLPYRFKVEAHHDIHLNRTTYEALYSSEDHWVYLGSLVLQHPSVVATTPADRAAVVSTPQLDASQPPATSGSASADTDSDGSETDDNDDGDGDDSDDESRHSKELYARPQSSAPFGELLRSGFSSLRKQASKMWSEHQSSQSQTEHQSSQKTSQTEHQSSQSRTSQKTSQKTTQSRTSQQRSEYRMLHLRSAHRAQPTAVSRMAPSDVQEVPAFPRVYSGLRQMDGGDPSLLRAGVYKRFLLRDRLGETFFISKAHAFLYDATDSDQASARHFFLASSYLLTINGPAPEDTVESSSAESSGSSDDSESSEASESSEEADTSESSGDAGDDATSSASSASSTGSTGSSSSHPKTTSSSSKTASSSAKTTSSTK</sequence>
<keyword evidence="2" id="KW-1185">Reference proteome</keyword>
<organism evidence="1 2">
    <name type="scientific">Coemansia helicoidea</name>
    <dbReference type="NCBI Taxonomy" id="1286919"/>
    <lineage>
        <taxon>Eukaryota</taxon>
        <taxon>Fungi</taxon>
        <taxon>Fungi incertae sedis</taxon>
        <taxon>Zoopagomycota</taxon>
        <taxon>Kickxellomycotina</taxon>
        <taxon>Kickxellomycetes</taxon>
        <taxon>Kickxellales</taxon>
        <taxon>Kickxellaceae</taxon>
        <taxon>Coemansia</taxon>
    </lineage>
</organism>
<evidence type="ECO:0000313" key="1">
    <source>
        <dbReference type="EMBL" id="KAJ2802391.1"/>
    </source>
</evidence>
<name>A0ACC1L7K2_9FUNG</name>